<comment type="caution">
    <text evidence="1">The sequence shown here is derived from an EMBL/GenBank/DDBJ whole genome shotgun (WGS) entry which is preliminary data.</text>
</comment>
<name>A0A813AGC4_9DINO</name>
<reference evidence="1" key="1">
    <citation type="submission" date="2021-02" db="EMBL/GenBank/DDBJ databases">
        <authorList>
            <person name="Dougan E. K."/>
            <person name="Rhodes N."/>
            <person name="Thang M."/>
            <person name="Chan C."/>
        </authorList>
    </citation>
    <scope>NUCLEOTIDE SEQUENCE</scope>
</reference>
<accession>A0A813AGC4</accession>
<organism evidence="1 2">
    <name type="scientific">Symbiodinium necroappetens</name>
    <dbReference type="NCBI Taxonomy" id="1628268"/>
    <lineage>
        <taxon>Eukaryota</taxon>
        <taxon>Sar</taxon>
        <taxon>Alveolata</taxon>
        <taxon>Dinophyceae</taxon>
        <taxon>Suessiales</taxon>
        <taxon>Symbiodiniaceae</taxon>
        <taxon>Symbiodinium</taxon>
    </lineage>
</organism>
<protein>
    <submittedName>
        <fullName evidence="1">GIP protein</fullName>
    </submittedName>
</protein>
<keyword evidence="2" id="KW-1185">Reference proteome</keyword>
<dbReference type="EMBL" id="CAJNJA010059244">
    <property type="protein sequence ID" value="CAE7867017.1"/>
    <property type="molecule type" value="Genomic_DNA"/>
</dbReference>
<dbReference type="OrthoDB" id="431866at2759"/>
<sequence>MPSAEGSTATSSAGSGEQGYQQLPWTAIPKFIPGTTDVTEYTKKLEFLAAMWPKEHLSQLAPRAALLCEGSAFKKVAGLAPDKLKANDVSGVKLLVDTLGGSWGRTAVEQKYDTFERAIFGTIQKADETNDSYLARHDIHFEELLAQGVSFEEVRAYILLRQSSLTAEDRKRIVVELDGQLSYKKVCASVRLLGSRFFSDFQGQRGNIKTKTYDAHMVEDAGSEEVERAYQASTTFSSEEPDFELDAEFIEAMIAVEDQDALQVQSFEEELEGFFQETPELQEALVSYLEARSRLLAKRKARGFWPAQGSKGAKGGKGFKGKGKGHWKAECPKFGKPGSKSEVFEQLPEEAITLAEAFCA</sequence>
<gene>
    <name evidence="1" type="primary">GIP</name>
    <name evidence="1" type="ORF">SNEC2469_LOCUS27810</name>
</gene>
<evidence type="ECO:0000313" key="2">
    <source>
        <dbReference type="Proteomes" id="UP000601435"/>
    </source>
</evidence>
<proteinExistence type="predicted"/>
<dbReference type="AlphaFoldDB" id="A0A813AGC4"/>
<evidence type="ECO:0000313" key="1">
    <source>
        <dbReference type="EMBL" id="CAE7867017.1"/>
    </source>
</evidence>
<feature type="non-terminal residue" evidence="1">
    <location>
        <position position="1"/>
    </location>
</feature>
<dbReference type="Proteomes" id="UP000601435">
    <property type="component" value="Unassembled WGS sequence"/>
</dbReference>